<dbReference type="PROSITE" id="PS00111">
    <property type="entry name" value="PGLYCERATE_KINASE"/>
    <property type="match status" value="1"/>
</dbReference>
<comment type="similarity">
    <text evidence="3 12 15">Belongs to the phosphoglycerate kinase family.</text>
</comment>
<feature type="binding site" evidence="12 13">
    <location>
        <begin position="88"/>
        <end position="91"/>
    </location>
    <ligand>
        <name>substrate</name>
    </ligand>
</feature>
<protein>
    <recommendedName>
        <fullName evidence="6 12">Phosphoglycerate kinase</fullName>
        <ecNumber evidence="5 12">2.7.2.3</ecNumber>
    </recommendedName>
</protein>
<dbReference type="PRINTS" id="PR00477">
    <property type="entry name" value="PHGLYCKINASE"/>
</dbReference>
<evidence type="ECO:0000313" key="16">
    <source>
        <dbReference type="EMBL" id="VWL89258.1"/>
    </source>
</evidence>
<dbReference type="FunFam" id="3.40.50.1260:FF:000003">
    <property type="entry name" value="Phosphoglycerate kinase"/>
    <property type="match status" value="1"/>
</dbReference>
<comment type="subunit">
    <text evidence="4 12">Monomer.</text>
</comment>
<dbReference type="InterPro" id="IPR001576">
    <property type="entry name" value="Phosphoglycerate_kinase"/>
</dbReference>
<dbReference type="InterPro" id="IPR015824">
    <property type="entry name" value="Phosphoglycerate_kinase_N"/>
</dbReference>
<feature type="binding site" evidence="12">
    <location>
        <position position="181"/>
    </location>
    <ligand>
        <name>substrate</name>
    </ligand>
</feature>
<feature type="binding site" evidence="12 14">
    <location>
        <position position="353"/>
    </location>
    <ligand>
        <name>ATP</name>
        <dbReference type="ChEBI" id="CHEBI:30616"/>
    </ligand>
</feature>
<organism evidence="16 17">
    <name type="scientific">Collinsella intestinalis</name>
    <dbReference type="NCBI Taxonomy" id="147207"/>
    <lineage>
        <taxon>Bacteria</taxon>
        <taxon>Bacillati</taxon>
        <taxon>Actinomycetota</taxon>
        <taxon>Coriobacteriia</taxon>
        <taxon>Coriobacteriales</taxon>
        <taxon>Coriobacteriaceae</taxon>
        <taxon>Collinsella</taxon>
    </lineage>
</organism>
<keyword evidence="10 12" id="KW-0067">ATP-binding</keyword>
<evidence type="ECO:0000256" key="5">
    <source>
        <dbReference type="ARBA" id="ARBA00013061"/>
    </source>
</evidence>
<evidence type="ECO:0000256" key="4">
    <source>
        <dbReference type="ARBA" id="ARBA00011245"/>
    </source>
</evidence>
<dbReference type="SUPFAM" id="SSF53748">
    <property type="entry name" value="Phosphoglycerate kinase"/>
    <property type="match status" value="1"/>
</dbReference>
<dbReference type="PIRSF" id="PIRSF000724">
    <property type="entry name" value="Pgk"/>
    <property type="match status" value="1"/>
</dbReference>
<evidence type="ECO:0000256" key="2">
    <source>
        <dbReference type="ARBA" id="ARBA00004838"/>
    </source>
</evidence>
<dbReference type="CDD" id="cd00318">
    <property type="entry name" value="Phosphoglycerate_kinase"/>
    <property type="match status" value="1"/>
</dbReference>
<dbReference type="InterPro" id="IPR015911">
    <property type="entry name" value="Phosphoglycerate_kinase_CS"/>
</dbReference>
<keyword evidence="7 12" id="KW-0808">Transferase</keyword>
<dbReference type="UniPathway" id="UPA00109">
    <property type="reaction ID" value="UER00185"/>
</dbReference>
<dbReference type="Pfam" id="PF00162">
    <property type="entry name" value="PGK"/>
    <property type="match status" value="1"/>
</dbReference>
<dbReference type="GO" id="GO:0043531">
    <property type="term" value="F:ADP binding"/>
    <property type="evidence" value="ECO:0007669"/>
    <property type="project" value="TreeGrafter"/>
</dbReference>
<keyword evidence="8 12" id="KW-0547">Nucleotide-binding</keyword>
<comment type="pathway">
    <text evidence="2 12">Carbohydrate degradation; glycolysis; pyruvate from D-glyceraldehyde 3-phosphate: step 2/5.</text>
</comment>
<evidence type="ECO:0000256" key="1">
    <source>
        <dbReference type="ARBA" id="ARBA00000642"/>
    </source>
</evidence>
<keyword evidence="9 12" id="KW-0418">Kinase</keyword>
<keyword evidence="12" id="KW-0963">Cytoplasm</keyword>
<feature type="binding site" evidence="12">
    <location>
        <position position="148"/>
    </location>
    <ligand>
        <name>substrate</name>
    </ligand>
</feature>
<evidence type="ECO:0000256" key="8">
    <source>
        <dbReference type="ARBA" id="ARBA00022741"/>
    </source>
</evidence>
<feature type="binding site" evidence="12 14">
    <location>
        <position position="231"/>
    </location>
    <ligand>
        <name>ATP</name>
        <dbReference type="ChEBI" id="CHEBI:30616"/>
    </ligand>
</feature>
<dbReference type="GO" id="GO:0006096">
    <property type="term" value="P:glycolytic process"/>
    <property type="evidence" value="ECO:0007669"/>
    <property type="project" value="UniProtKB-UniRule"/>
</dbReference>
<sequence>MAYARGRALFQADGRIVHRSSNKKGMDMAFTKKTVRDIDVDGKRVLVRVDFNVPIKDGVVGDTTRINAALPTIKYLVDHNARVILMSHLGRPDGTGFQPEFSLEPVAAKLAELSGLDVTFVADTYGEKAAAAVEALEPGKVLVLENVRFDKREKKNDPEIAKTLASYGDVFVLDAFGTAHRSQGSVVGPAEYLPAVAGFLLEKEVDTLTGIFANPERPLVAIVGGSKVSSKIGVLDHLIDSADTLIIGGGMAYTFFLAQGLTVGNSLKEEDWVERAGEMLKKAEEKGVKILLPIDNRVADHFGEDAVPEVVASDAIPDDREGMDIGPKTEELYAEAIKGAKTVFWNGPMGVFEFDNFAHGTQAIAEAVAEADCTSIIGGGDSVAAVNKFNLADKMSWISTGGGASMELVEGKALPGVEALNDAE</sequence>
<evidence type="ECO:0000256" key="10">
    <source>
        <dbReference type="ARBA" id="ARBA00022840"/>
    </source>
</evidence>
<dbReference type="GO" id="GO:0005829">
    <property type="term" value="C:cytosol"/>
    <property type="evidence" value="ECO:0007669"/>
    <property type="project" value="TreeGrafter"/>
</dbReference>
<dbReference type="InterPro" id="IPR036043">
    <property type="entry name" value="Phosphoglycerate_kinase_sf"/>
</dbReference>
<reference evidence="16 17" key="1">
    <citation type="submission" date="2019-10" db="EMBL/GenBank/DDBJ databases">
        <authorList>
            <person name="Wolf R A."/>
        </authorList>
    </citation>
    <scope>NUCLEOTIDE SEQUENCE [LARGE SCALE GENOMIC DNA]</scope>
    <source>
        <strain evidence="16">Collinsella_intestinalis_DSM_13632</strain>
    </source>
</reference>
<feature type="binding site" evidence="12">
    <location>
        <position position="322"/>
    </location>
    <ligand>
        <name>ATP</name>
        <dbReference type="ChEBI" id="CHEBI:30616"/>
    </ligand>
</feature>
<dbReference type="GO" id="GO:0004618">
    <property type="term" value="F:phosphoglycerate kinase activity"/>
    <property type="evidence" value="ECO:0007669"/>
    <property type="project" value="UniProtKB-UniRule"/>
</dbReference>
<dbReference type="Gene3D" id="3.40.50.1260">
    <property type="entry name" value="Phosphoglycerate kinase, N-terminal domain"/>
    <property type="match status" value="2"/>
</dbReference>
<feature type="binding site" evidence="12 13">
    <location>
        <begin position="50"/>
        <end position="52"/>
    </location>
    <ligand>
        <name>substrate</name>
    </ligand>
</feature>
<keyword evidence="11 12" id="KW-0324">Glycolysis</keyword>
<feature type="binding site" evidence="13">
    <location>
        <position position="148"/>
    </location>
    <ligand>
        <name>(2R)-3-phosphoglycerate</name>
        <dbReference type="ChEBI" id="CHEBI:58272"/>
    </ligand>
</feature>
<feature type="binding site" evidence="12">
    <location>
        <position position="65"/>
    </location>
    <ligand>
        <name>substrate</name>
    </ligand>
</feature>
<evidence type="ECO:0000256" key="6">
    <source>
        <dbReference type="ARBA" id="ARBA00016471"/>
    </source>
</evidence>
<dbReference type="EC" id="2.7.2.3" evidence="5 12"/>
<comment type="subcellular location">
    <subcellularLocation>
        <location evidence="12">Cytoplasm</location>
    </subcellularLocation>
</comment>
<dbReference type="AlphaFoldDB" id="A0A5K1IMD5"/>
<dbReference type="EMBL" id="CABWIC010000003">
    <property type="protein sequence ID" value="VWL89258.1"/>
    <property type="molecule type" value="Genomic_DNA"/>
</dbReference>
<evidence type="ECO:0000256" key="11">
    <source>
        <dbReference type="ARBA" id="ARBA00023152"/>
    </source>
</evidence>
<gene>
    <name evidence="12 16" type="primary">pgk</name>
    <name evidence="16" type="ORF">JKKLCJKK_01516</name>
</gene>
<evidence type="ECO:0000256" key="13">
    <source>
        <dbReference type="PIRSR" id="PIRSR000724-1"/>
    </source>
</evidence>
<dbReference type="FunFam" id="3.40.50.1260:FF:000006">
    <property type="entry name" value="Phosphoglycerate kinase"/>
    <property type="match status" value="1"/>
</dbReference>
<evidence type="ECO:0000256" key="9">
    <source>
        <dbReference type="ARBA" id="ARBA00022777"/>
    </source>
</evidence>
<comment type="catalytic activity">
    <reaction evidence="1 12 15">
        <text>(2R)-3-phosphoglycerate + ATP = (2R)-3-phospho-glyceroyl phosphate + ADP</text>
        <dbReference type="Rhea" id="RHEA:14801"/>
        <dbReference type="ChEBI" id="CHEBI:30616"/>
        <dbReference type="ChEBI" id="CHEBI:57604"/>
        <dbReference type="ChEBI" id="CHEBI:58272"/>
        <dbReference type="ChEBI" id="CHEBI:456216"/>
        <dbReference type="EC" id="2.7.2.3"/>
    </reaction>
</comment>
<evidence type="ECO:0000313" key="17">
    <source>
        <dbReference type="Proteomes" id="UP000405524"/>
    </source>
</evidence>
<evidence type="ECO:0000256" key="7">
    <source>
        <dbReference type="ARBA" id="ARBA00022679"/>
    </source>
</evidence>
<feature type="binding site" evidence="13">
    <location>
        <position position="65"/>
    </location>
    <ligand>
        <name>(2R)-3-phosphoglycerate</name>
        <dbReference type="ChEBI" id="CHEBI:58272"/>
    </ligand>
</feature>
<feature type="binding site" evidence="13">
    <location>
        <position position="181"/>
    </location>
    <ligand>
        <name>(2R)-3-phosphoglycerate</name>
        <dbReference type="ChEBI" id="CHEBI:58272"/>
    </ligand>
</feature>
<proteinExistence type="inferred from homology"/>
<dbReference type="Proteomes" id="UP000405524">
    <property type="component" value="Unassembled WGS sequence"/>
</dbReference>
<evidence type="ECO:0000256" key="3">
    <source>
        <dbReference type="ARBA" id="ARBA00008982"/>
    </source>
</evidence>
<evidence type="ECO:0000256" key="15">
    <source>
        <dbReference type="RuleBase" id="RU000532"/>
    </source>
</evidence>
<evidence type="ECO:0000256" key="12">
    <source>
        <dbReference type="HAMAP-Rule" id="MF_00145"/>
    </source>
</evidence>
<dbReference type="PANTHER" id="PTHR11406:SF23">
    <property type="entry name" value="PHOSPHOGLYCERATE KINASE 1, CHLOROPLASTIC-RELATED"/>
    <property type="match status" value="1"/>
</dbReference>
<evidence type="ECO:0000256" key="14">
    <source>
        <dbReference type="PIRSR" id="PIRSR000724-2"/>
    </source>
</evidence>
<dbReference type="HAMAP" id="MF_00145">
    <property type="entry name" value="Phosphoglyc_kinase"/>
    <property type="match status" value="1"/>
</dbReference>
<dbReference type="GO" id="GO:0005524">
    <property type="term" value="F:ATP binding"/>
    <property type="evidence" value="ECO:0007669"/>
    <property type="project" value="UniProtKB-KW"/>
</dbReference>
<name>A0A5K1IMD5_9ACTN</name>
<accession>A0A5K1IMD5</accession>
<dbReference type="PANTHER" id="PTHR11406">
    <property type="entry name" value="PHOSPHOGLYCERATE KINASE"/>
    <property type="match status" value="1"/>
</dbReference>
<feature type="binding site" evidence="12 14">
    <location>
        <begin position="379"/>
        <end position="382"/>
    </location>
    <ligand>
        <name>ATP</name>
        <dbReference type="ChEBI" id="CHEBI:30616"/>
    </ligand>
</feature>
<dbReference type="GO" id="GO:0006094">
    <property type="term" value="P:gluconeogenesis"/>
    <property type="evidence" value="ECO:0007669"/>
    <property type="project" value="TreeGrafter"/>
</dbReference>